<feature type="repeat" description="ANK" evidence="1">
    <location>
        <begin position="137"/>
        <end position="159"/>
    </location>
</feature>
<dbReference type="InterPro" id="IPR036770">
    <property type="entry name" value="Ankyrin_rpt-contain_sf"/>
</dbReference>
<dbReference type="Gene3D" id="1.25.40.20">
    <property type="entry name" value="Ankyrin repeat-containing domain"/>
    <property type="match status" value="1"/>
</dbReference>
<dbReference type="AlphaFoldDB" id="A0AAW1W2U4"/>
<keyword evidence="1" id="KW-0040">ANK repeat</keyword>
<evidence type="ECO:0000256" key="1">
    <source>
        <dbReference type="PROSITE-ProRule" id="PRU00023"/>
    </source>
</evidence>
<dbReference type="PANTHER" id="PTHR24128:SF61">
    <property type="entry name" value="ANKYRIN REPEAT-CONTAINING PROTEIN BDA1-LIKE"/>
    <property type="match status" value="1"/>
</dbReference>
<dbReference type="Proteomes" id="UP001457282">
    <property type="component" value="Unassembled WGS sequence"/>
</dbReference>
<sequence length="191" mass="21366">MDQRLFEASQSGNINLFHQLLAENPLLLHSLALDSAENPLHVASVAGHVDFVKEILRLKPAFGKEMNQDGLSPMHIASANGFMEIVGELLKVDPRLCRLKGRDQWTPLHYAARRGRVDIIREIVMAFPESVEDVNIQGETALHLAVKNSQFGAIEVLVELVREMRKVNILNLKDKHGNTVLHLALGENNTR</sequence>
<dbReference type="PROSITE" id="PS50297">
    <property type="entry name" value="ANK_REP_REGION"/>
    <property type="match status" value="3"/>
</dbReference>
<evidence type="ECO:0008006" key="4">
    <source>
        <dbReference type="Google" id="ProtNLM"/>
    </source>
</evidence>
<dbReference type="InterPro" id="IPR002110">
    <property type="entry name" value="Ankyrin_rpt"/>
</dbReference>
<name>A0AAW1W2U4_RUBAR</name>
<keyword evidence="3" id="KW-1185">Reference proteome</keyword>
<dbReference type="EMBL" id="JBEDUW010000007">
    <property type="protein sequence ID" value="KAK9913949.1"/>
    <property type="molecule type" value="Genomic_DNA"/>
</dbReference>
<dbReference type="SUPFAM" id="SSF48403">
    <property type="entry name" value="Ankyrin repeat"/>
    <property type="match status" value="1"/>
</dbReference>
<gene>
    <name evidence="2" type="ORF">M0R45_037748</name>
</gene>
<dbReference type="SMART" id="SM00248">
    <property type="entry name" value="ANK"/>
    <property type="match status" value="4"/>
</dbReference>
<organism evidence="2 3">
    <name type="scientific">Rubus argutus</name>
    <name type="common">Southern blackberry</name>
    <dbReference type="NCBI Taxonomy" id="59490"/>
    <lineage>
        <taxon>Eukaryota</taxon>
        <taxon>Viridiplantae</taxon>
        <taxon>Streptophyta</taxon>
        <taxon>Embryophyta</taxon>
        <taxon>Tracheophyta</taxon>
        <taxon>Spermatophyta</taxon>
        <taxon>Magnoliopsida</taxon>
        <taxon>eudicotyledons</taxon>
        <taxon>Gunneridae</taxon>
        <taxon>Pentapetalae</taxon>
        <taxon>rosids</taxon>
        <taxon>fabids</taxon>
        <taxon>Rosales</taxon>
        <taxon>Rosaceae</taxon>
        <taxon>Rosoideae</taxon>
        <taxon>Rosoideae incertae sedis</taxon>
        <taxon>Rubus</taxon>
    </lineage>
</organism>
<accession>A0AAW1W2U4</accession>
<feature type="repeat" description="ANK" evidence="1">
    <location>
        <begin position="69"/>
        <end position="91"/>
    </location>
</feature>
<evidence type="ECO:0000313" key="2">
    <source>
        <dbReference type="EMBL" id="KAK9913949.1"/>
    </source>
</evidence>
<reference evidence="2 3" key="1">
    <citation type="journal article" date="2023" name="G3 (Bethesda)">
        <title>A chromosome-length genome assembly and annotation of blackberry (Rubus argutus, cv. 'Hillquist').</title>
        <authorList>
            <person name="Bruna T."/>
            <person name="Aryal R."/>
            <person name="Dudchenko O."/>
            <person name="Sargent D.J."/>
            <person name="Mead D."/>
            <person name="Buti M."/>
            <person name="Cavallini A."/>
            <person name="Hytonen T."/>
            <person name="Andres J."/>
            <person name="Pham M."/>
            <person name="Weisz D."/>
            <person name="Mascagni F."/>
            <person name="Usai G."/>
            <person name="Natali L."/>
            <person name="Bassil N."/>
            <person name="Fernandez G.E."/>
            <person name="Lomsadze A."/>
            <person name="Armour M."/>
            <person name="Olukolu B."/>
            <person name="Poorten T."/>
            <person name="Britton C."/>
            <person name="Davik J."/>
            <person name="Ashrafi H."/>
            <person name="Aiden E.L."/>
            <person name="Borodovsky M."/>
            <person name="Worthington M."/>
        </authorList>
    </citation>
    <scope>NUCLEOTIDE SEQUENCE [LARGE SCALE GENOMIC DNA]</scope>
    <source>
        <strain evidence="2">PI 553951</strain>
    </source>
</reference>
<comment type="caution">
    <text evidence="2">The sequence shown here is derived from an EMBL/GenBank/DDBJ whole genome shotgun (WGS) entry which is preliminary data.</text>
</comment>
<proteinExistence type="predicted"/>
<evidence type="ECO:0000313" key="3">
    <source>
        <dbReference type="Proteomes" id="UP001457282"/>
    </source>
</evidence>
<feature type="repeat" description="ANK" evidence="1">
    <location>
        <begin position="103"/>
        <end position="124"/>
    </location>
</feature>
<dbReference type="Pfam" id="PF12796">
    <property type="entry name" value="Ank_2"/>
    <property type="match status" value="1"/>
</dbReference>
<dbReference type="PROSITE" id="PS50088">
    <property type="entry name" value="ANK_REPEAT"/>
    <property type="match status" value="3"/>
</dbReference>
<protein>
    <recommendedName>
        <fullName evidence="4">Ankyrin repeat-containing protein BDA1-like</fullName>
    </recommendedName>
</protein>
<dbReference type="PANTHER" id="PTHR24128">
    <property type="entry name" value="HOMEOBOX PROTEIN WARIAI"/>
    <property type="match status" value="1"/>
</dbReference>